<evidence type="ECO:0000313" key="1">
    <source>
        <dbReference type="EMBL" id="MCF1599383.1"/>
    </source>
</evidence>
<name>A0A9X1TXK4_STRM4</name>
<evidence type="ECO:0000313" key="2">
    <source>
        <dbReference type="Proteomes" id="UP001139384"/>
    </source>
</evidence>
<dbReference type="PANTHER" id="PTHR46082">
    <property type="entry name" value="ATP/GTP-BINDING PROTEIN-RELATED"/>
    <property type="match status" value="1"/>
</dbReference>
<protein>
    <submittedName>
        <fullName evidence="1">FxSxx-COOH system tetratricopeptide repeat protein</fullName>
    </submittedName>
</protein>
<dbReference type="InterPro" id="IPR053137">
    <property type="entry name" value="NLR-like"/>
</dbReference>
<reference evidence="1" key="1">
    <citation type="submission" date="2022-01" db="EMBL/GenBank/DDBJ databases">
        <title>Draft Genome Sequences of Seven Type Strains of the Genus Streptomyces.</title>
        <authorList>
            <person name="Aziz S."/>
            <person name="Coretto E."/>
            <person name="Chronakova A."/>
            <person name="Sproer C."/>
            <person name="Huber K."/>
            <person name="Nouioui I."/>
            <person name="Gross H."/>
        </authorList>
    </citation>
    <scope>NUCLEOTIDE SEQUENCE</scope>
    <source>
        <strain evidence="1">DSM 103493</strain>
    </source>
</reference>
<sequence>MASAFQPRTALREQITARPAVLLSGGGGVGKSQLAAACAHQASADGTDLVVWLDATDTARMVTGYATAARRVQAPDARGEDTEADAKTFFDWLAATSRSWLIVLDNLTDLEGIAAWWPPHSAAGTGRVLATTRRRDARLSGGGRSVVAMDTYSPEEADTYLRDRFAGAGMDHLRDGQSAALLHELGHLPLASAHAAAYMLNEDVPCGDYLRLFTDRRSRPDTVLPRAADTEGYGLPVTTALLITLDAVQRREPVGLAVPALRLTAHLDPAGHPLGLWAEAGVGRYLDLYRTPGAEASEVTADEARAAVHLLHEYALINGDFQDSARTVRIHALTARAVRENTPEAQAAAGMRTAADALLGIWPETEHPDAELTAVLRANAATLSALAGDLLWQDGGHPVLYEYGLSLLHAGLYEAAVTHWQRLTADAGRLLDDGHDDIVLTRAHLMDAYRRAHRTDEAIACGEQLVADLVRRQGADSADAKAIRGSLSAAYWLAGRHPEAITAAEQAVTDAEELLGEDDPVTVTTRSNLAAFYAASGRANEAIPLAEAAVADRERLFGTDDTATTTARSVLAGAYESAGRIQEALALQSMVVQDQERLLGRDHPTALEARLNLVGTYLAADRPDEAITLCERSLSDAERLLGTDHPTTLAARSNLAHLHAQTTSAPEAIPLLVRAAGDCERVLGPDHPYTLQALGNLGIAYSGAGRHSEAIALLLKTVSYARRLGRGHPDHMTALRSLAWCYQEAGRPDEATSVMERFAAEVLESGAHDSETISALFPLVGALFRVERGDAAIELLERLLTTVHEALGQDHPETLLVGDALAHCLLQMGRARDAIPLLERIAAGYERRLGRHDGETISAWGAVAIAYTETDRAGEAITLLEALVSESTRELGADHPAVRDAHETLAIAYLKAGRYGAAARAIGRMIGGTLRRRWGWSRRG</sequence>
<dbReference type="SUPFAM" id="SSF48452">
    <property type="entry name" value="TPR-like"/>
    <property type="match status" value="3"/>
</dbReference>
<gene>
    <name evidence="1" type="primary">fxsT</name>
    <name evidence="1" type="ORF">L0P92_38390</name>
</gene>
<dbReference type="EMBL" id="JAKEIP010000300">
    <property type="protein sequence ID" value="MCF1599383.1"/>
    <property type="molecule type" value="Genomic_DNA"/>
</dbReference>
<proteinExistence type="predicted"/>
<dbReference type="SUPFAM" id="SSF52540">
    <property type="entry name" value="P-loop containing nucleoside triphosphate hydrolases"/>
    <property type="match status" value="1"/>
</dbReference>
<comment type="caution">
    <text evidence="1">The sequence shown here is derived from an EMBL/GenBank/DDBJ whole genome shotgun (WGS) entry which is preliminary data.</text>
</comment>
<organism evidence="1 2">
    <name type="scientific">Streptomyces muensis</name>
    <dbReference type="NCBI Taxonomy" id="1077944"/>
    <lineage>
        <taxon>Bacteria</taxon>
        <taxon>Bacillati</taxon>
        <taxon>Actinomycetota</taxon>
        <taxon>Actinomycetes</taxon>
        <taxon>Kitasatosporales</taxon>
        <taxon>Streptomycetaceae</taxon>
        <taxon>Streptomyces</taxon>
    </lineage>
</organism>
<dbReference type="Proteomes" id="UP001139384">
    <property type="component" value="Unassembled WGS sequence"/>
</dbReference>
<dbReference type="NCBIfam" id="NF040586">
    <property type="entry name" value="FxSxx_TPR"/>
    <property type="match status" value="1"/>
</dbReference>
<dbReference type="InterPro" id="IPR011990">
    <property type="entry name" value="TPR-like_helical_dom_sf"/>
</dbReference>
<accession>A0A9X1TXK4</accession>
<dbReference type="Pfam" id="PF13424">
    <property type="entry name" value="TPR_12"/>
    <property type="match status" value="4"/>
</dbReference>
<dbReference type="RefSeq" id="WP_234767761.1">
    <property type="nucleotide sequence ID" value="NZ_JAKEIP010000300.1"/>
</dbReference>
<dbReference type="InterPro" id="IPR027417">
    <property type="entry name" value="P-loop_NTPase"/>
</dbReference>
<dbReference type="Gene3D" id="1.25.40.10">
    <property type="entry name" value="Tetratricopeptide repeat domain"/>
    <property type="match status" value="3"/>
</dbReference>
<dbReference type="Gene3D" id="3.40.50.300">
    <property type="entry name" value="P-loop containing nucleotide triphosphate hydrolases"/>
    <property type="match status" value="1"/>
</dbReference>
<dbReference type="Pfam" id="PF13374">
    <property type="entry name" value="TPR_10"/>
    <property type="match status" value="2"/>
</dbReference>
<dbReference type="PANTHER" id="PTHR46082:SF6">
    <property type="entry name" value="AAA+ ATPASE DOMAIN-CONTAINING PROTEIN-RELATED"/>
    <property type="match status" value="1"/>
</dbReference>
<keyword evidence="2" id="KW-1185">Reference proteome</keyword>
<dbReference type="AlphaFoldDB" id="A0A9X1TXK4"/>